<dbReference type="AlphaFoldDB" id="A0A290PWE1"/>
<dbReference type="RefSeq" id="WP_096039311.1">
    <property type="nucleotide sequence ID" value="NZ_CP023392.1"/>
</dbReference>
<dbReference type="EMBL" id="CP047628">
    <property type="protein sequence ID" value="QIW58721.1"/>
    <property type="molecule type" value="Genomic_DNA"/>
</dbReference>
<evidence type="ECO:0000313" key="3">
    <source>
        <dbReference type="Proteomes" id="UP000501558"/>
    </source>
</evidence>
<organism evidence="2 3">
    <name type="scientific">Pseudolactococcus raffinolactis</name>
    <dbReference type="NCBI Taxonomy" id="1366"/>
    <lineage>
        <taxon>Bacteria</taxon>
        <taxon>Bacillati</taxon>
        <taxon>Bacillota</taxon>
        <taxon>Bacilli</taxon>
        <taxon>Lactobacillales</taxon>
        <taxon>Streptococcaceae</taxon>
        <taxon>Pseudolactococcus</taxon>
    </lineage>
</organism>
<evidence type="ECO:0000313" key="2">
    <source>
        <dbReference type="EMBL" id="QIW58721.1"/>
    </source>
</evidence>
<dbReference type="KEGG" id="lrn:CMV25_01090"/>
<protein>
    <submittedName>
        <fullName evidence="2">Uncharacterized protein</fullName>
    </submittedName>
</protein>
<proteinExistence type="predicted"/>
<dbReference type="Proteomes" id="UP000501558">
    <property type="component" value="Chromosome"/>
</dbReference>
<gene>
    <name evidence="2" type="ORF">GU334_07305</name>
    <name evidence="1" type="ORF">GU336_08195</name>
</gene>
<keyword evidence="3" id="KW-1185">Reference proteome</keyword>
<evidence type="ECO:0000313" key="1">
    <source>
        <dbReference type="EMBL" id="QIW54118.1"/>
    </source>
</evidence>
<dbReference type="EMBL" id="CP047616">
    <property type="protein sequence ID" value="QIW54118.1"/>
    <property type="molecule type" value="Genomic_DNA"/>
</dbReference>
<name>A0A290PWE1_9LACT</name>
<sequence length="84" mass="9750">MMITNDWLLHENDYALAHLETYYQDILTRLQRDYPESHVVLCAKLITTRLGEEEIAMTKSNCLDISRKIKAVKETLVLLGIDLD</sequence>
<reference evidence="3 4" key="1">
    <citation type="submission" date="2019-12" db="EMBL/GenBank/DDBJ databases">
        <title>Whole genome sequences of Lactococcus raffinolactis strains isolated from sewage.</title>
        <authorList>
            <person name="Ybazeta G."/>
            <person name="Ross M."/>
            <person name="Brabant-Kirwan D."/>
            <person name="Saleh M."/>
            <person name="Dillon J.A."/>
            <person name="Splinter K."/>
            <person name="Nokhbeh R."/>
        </authorList>
    </citation>
    <scope>NUCLEOTIDE SEQUENCE [LARGE SCALE GENOMIC DNA]</scope>
    <source>
        <strain evidence="2 3">Lr_19_14</strain>
        <strain evidence="1 4">Lr_19_5</strain>
    </source>
</reference>
<dbReference type="Proteomes" id="UP000501945">
    <property type="component" value="Chromosome"/>
</dbReference>
<evidence type="ECO:0000313" key="4">
    <source>
        <dbReference type="Proteomes" id="UP000501945"/>
    </source>
</evidence>
<accession>A0A290PWE1</accession>